<dbReference type="EMBL" id="GL945483">
    <property type="protein sequence ID" value="EGN97004.1"/>
    <property type="molecule type" value="Genomic_DNA"/>
</dbReference>
<name>F8Q4E9_SERL3</name>
<dbReference type="Proteomes" id="UP000008063">
    <property type="component" value="Unassembled WGS sequence"/>
</dbReference>
<proteinExistence type="predicted"/>
<keyword evidence="3" id="KW-1185">Reference proteome</keyword>
<protein>
    <submittedName>
        <fullName evidence="2">Uncharacterized protein</fullName>
    </submittedName>
</protein>
<organism evidence="3">
    <name type="scientific">Serpula lacrymans var. lacrymans (strain S7.3)</name>
    <name type="common">Dry rot fungus</name>
    <dbReference type="NCBI Taxonomy" id="936435"/>
    <lineage>
        <taxon>Eukaryota</taxon>
        <taxon>Fungi</taxon>
        <taxon>Dikarya</taxon>
        <taxon>Basidiomycota</taxon>
        <taxon>Agaricomycotina</taxon>
        <taxon>Agaricomycetes</taxon>
        <taxon>Agaricomycetidae</taxon>
        <taxon>Boletales</taxon>
        <taxon>Coniophorineae</taxon>
        <taxon>Serpulaceae</taxon>
        <taxon>Serpula</taxon>
    </lineage>
</organism>
<dbReference type="HOGENOM" id="CLU_2102808_0_0_1"/>
<evidence type="ECO:0000256" key="1">
    <source>
        <dbReference type="SAM" id="MobiDB-lite"/>
    </source>
</evidence>
<gene>
    <name evidence="2" type="ORF">SERLA73DRAFT_185277</name>
</gene>
<dbReference type="InParanoid" id="F8Q4E9"/>
<sequence>MQETSQCEHSIILTQHDFRLCSGRDIRTRLQLPEAPNGDESKKQNYAMRSARTLSDSELRRHPEQQWGSKMEILSVRPCAESEYSHRAVRALRIALTSNRLPVDGPVTLSEGTLRQ</sequence>
<accession>F8Q4E9</accession>
<reference evidence="3" key="1">
    <citation type="journal article" date="2011" name="Science">
        <title>The plant cell wall-decomposing machinery underlies the functional diversity of forest fungi.</title>
        <authorList>
            <person name="Eastwood D.C."/>
            <person name="Floudas D."/>
            <person name="Binder M."/>
            <person name="Majcherczyk A."/>
            <person name="Schneider P."/>
            <person name="Aerts A."/>
            <person name="Asiegbu F.O."/>
            <person name="Baker S.E."/>
            <person name="Barry K."/>
            <person name="Bendiksby M."/>
            <person name="Blumentritt M."/>
            <person name="Coutinho P.M."/>
            <person name="Cullen D."/>
            <person name="de Vries R.P."/>
            <person name="Gathman A."/>
            <person name="Goodell B."/>
            <person name="Henrissat B."/>
            <person name="Ihrmark K."/>
            <person name="Kauserud H."/>
            <person name="Kohler A."/>
            <person name="LaButti K."/>
            <person name="Lapidus A."/>
            <person name="Lavin J.L."/>
            <person name="Lee Y.-H."/>
            <person name="Lindquist E."/>
            <person name="Lilly W."/>
            <person name="Lucas S."/>
            <person name="Morin E."/>
            <person name="Murat C."/>
            <person name="Oguiza J.A."/>
            <person name="Park J."/>
            <person name="Pisabarro A.G."/>
            <person name="Riley R."/>
            <person name="Rosling A."/>
            <person name="Salamov A."/>
            <person name="Schmidt O."/>
            <person name="Schmutz J."/>
            <person name="Skrede I."/>
            <person name="Stenlid J."/>
            <person name="Wiebenga A."/>
            <person name="Xie X."/>
            <person name="Kuees U."/>
            <person name="Hibbett D.S."/>
            <person name="Hoffmeister D."/>
            <person name="Hoegberg N."/>
            <person name="Martin F."/>
            <person name="Grigoriev I.V."/>
            <person name="Watkinson S.C."/>
        </authorList>
    </citation>
    <scope>NUCLEOTIDE SEQUENCE [LARGE SCALE GENOMIC DNA]</scope>
    <source>
        <strain evidence="3">strain S7.3</strain>
    </source>
</reference>
<feature type="compositionally biased region" description="Basic and acidic residues" evidence="1">
    <location>
        <begin position="55"/>
        <end position="64"/>
    </location>
</feature>
<feature type="non-terminal residue" evidence="2">
    <location>
        <position position="116"/>
    </location>
</feature>
<evidence type="ECO:0000313" key="2">
    <source>
        <dbReference type="EMBL" id="EGN97004.1"/>
    </source>
</evidence>
<evidence type="ECO:0000313" key="3">
    <source>
        <dbReference type="Proteomes" id="UP000008063"/>
    </source>
</evidence>
<dbReference type="AlphaFoldDB" id="F8Q4E9"/>
<feature type="region of interest" description="Disordered" evidence="1">
    <location>
        <begin position="31"/>
        <end position="65"/>
    </location>
</feature>